<protein>
    <submittedName>
        <fullName evidence="2">CobQ/CobB/MinD/ParA nucleotide binding domain-containing protein</fullName>
    </submittedName>
</protein>
<keyword evidence="3" id="KW-1185">Reference proteome</keyword>
<dbReference type="Gene3D" id="3.40.50.300">
    <property type="entry name" value="P-loop containing nucleotide triphosphate hydrolases"/>
    <property type="match status" value="1"/>
</dbReference>
<dbReference type="OrthoDB" id="313523at2157"/>
<gene>
    <name evidence="2" type="ORF">SAMN04487945_2070</name>
</gene>
<dbReference type="AlphaFoldDB" id="A0A1I0PXS6"/>
<proteinExistence type="predicted"/>
<dbReference type="Proteomes" id="UP000198518">
    <property type="component" value="Unassembled WGS sequence"/>
</dbReference>
<reference evidence="2 3" key="1">
    <citation type="submission" date="2016-10" db="EMBL/GenBank/DDBJ databases">
        <authorList>
            <person name="de Groot N.N."/>
        </authorList>
    </citation>
    <scope>NUCLEOTIDE SEQUENCE [LARGE SCALE GENOMIC DNA]</scope>
    <source>
        <strain evidence="2 3">CGMCC 1.5337</strain>
    </source>
</reference>
<dbReference type="EMBL" id="FOJA01000001">
    <property type="protein sequence ID" value="SEW19284.1"/>
    <property type="molecule type" value="Genomic_DNA"/>
</dbReference>
<dbReference type="SUPFAM" id="SSF52540">
    <property type="entry name" value="P-loop containing nucleoside triphosphate hydrolases"/>
    <property type="match status" value="1"/>
</dbReference>
<evidence type="ECO:0000313" key="3">
    <source>
        <dbReference type="Proteomes" id="UP000198518"/>
    </source>
</evidence>
<dbReference type="InterPro" id="IPR050445">
    <property type="entry name" value="Bact_polysacc_biosynth/exp"/>
</dbReference>
<feature type="domain" description="AAA" evidence="1">
    <location>
        <begin position="8"/>
        <end position="158"/>
    </location>
</feature>
<organism evidence="2 3">
    <name type="scientific">Halobacterium jilantaiense</name>
    <dbReference type="NCBI Taxonomy" id="355548"/>
    <lineage>
        <taxon>Archaea</taxon>
        <taxon>Methanobacteriati</taxon>
        <taxon>Methanobacteriota</taxon>
        <taxon>Stenosarchaea group</taxon>
        <taxon>Halobacteria</taxon>
        <taxon>Halobacteriales</taxon>
        <taxon>Halobacteriaceae</taxon>
        <taxon>Halobacterium</taxon>
    </lineage>
</organism>
<dbReference type="InterPro" id="IPR025669">
    <property type="entry name" value="AAA_dom"/>
</dbReference>
<dbReference type="Pfam" id="PF13614">
    <property type="entry name" value="AAA_31"/>
    <property type="match status" value="1"/>
</dbReference>
<dbReference type="STRING" id="355548.SAMN04487945_2070"/>
<dbReference type="RefSeq" id="WP_089669313.1">
    <property type="nucleotide sequence ID" value="NZ_FOJA01000001.1"/>
</dbReference>
<dbReference type="InterPro" id="IPR027417">
    <property type="entry name" value="P-loop_NTPase"/>
</dbReference>
<sequence>METTTAALVGVAGGAGATRLATETAAVLARDGASVGVFDAAFATQGLSQHVAGRIDPDATAVLAGDTNPSASRHDLASDAAGDLAVYPAFAPFTRLAEAKTTGAARRFETVLDDLAAEHDYVLVDTPPVAANQAVAAVTASDAVAAVVPPGDRGVDSLQRVRGRLADVGADCDLVVANRHSETPPDADLAVPAHDETGIPDAPVALDGTGAFTEAVAALAESLFDESIGVDFDDDSVLDAAREKLA</sequence>
<evidence type="ECO:0000313" key="2">
    <source>
        <dbReference type="EMBL" id="SEW19284.1"/>
    </source>
</evidence>
<dbReference type="PANTHER" id="PTHR32309">
    <property type="entry name" value="TYROSINE-PROTEIN KINASE"/>
    <property type="match status" value="1"/>
</dbReference>
<dbReference type="GO" id="GO:0004713">
    <property type="term" value="F:protein tyrosine kinase activity"/>
    <property type="evidence" value="ECO:0007669"/>
    <property type="project" value="TreeGrafter"/>
</dbReference>
<evidence type="ECO:0000259" key="1">
    <source>
        <dbReference type="Pfam" id="PF13614"/>
    </source>
</evidence>
<accession>A0A1I0PXS6</accession>
<name>A0A1I0PXS6_9EURY</name>
<dbReference type="PANTHER" id="PTHR32309:SF13">
    <property type="entry name" value="FERRIC ENTEROBACTIN TRANSPORT PROTEIN FEPE"/>
    <property type="match status" value="1"/>
</dbReference>
<dbReference type="GO" id="GO:0005886">
    <property type="term" value="C:plasma membrane"/>
    <property type="evidence" value="ECO:0007669"/>
    <property type="project" value="TreeGrafter"/>
</dbReference>